<dbReference type="Pfam" id="PF22692">
    <property type="entry name" value="LlgE_F_G_D1"/>
    <property type="match status" value="1"/>
</dbReference>
<feature type="region of interest" description="Disordered" evidence="6">
    <location>
        <begin position="506"/>
        <end position="536"/>
    </location>
</feature>
<gene>
    <name evidence="11" type="ORF">GCM10007876_26930</name>
</gene>
<proteinExistence type="inferred from homology"/>
<reference evidence="11" key="1">
    <citation type="journal article" date="2014" name="Int. J. Syst. Evol. Microbiol.">
        <title>Complete genome sequence of Corynebacterium casei LMG S-19264T (=DSM 44701T), isolated from a smear-ripened cheese.</title>
        <authorList>
            <consortium name="US DOE Joint Genome Institute (JGI-PGF)"/>
            <person name="Walter F."/>
            <person name="Albersmeier A."/>
            <person name="Kalinowski J."/>
            <person name="Ruckert C."/>
        </authorList>
    </citation>
    <scope>NUCLEOTIDE SEQUENCE</scope>
    <source>
        <strain evidence="11">NBRC 110071</strain>
    </source>
</reference>
<dbReference type="GO" id="GO:0005829">
    <property type="term" value="C:cytosol"/>
    <property type="evidence" value="ECO:0007669"/>
    <property type="project" value="TreeGrafter"/>
</dbReference>
<dbReference type="NCBIfam" id="TIGR03506">
    <property type="entry name" value="FlgEFG_subfam"/>
    <property type="match status" value="2"/>
</dbReference>
<comment type="function">
    <text evidence="5">A flexible structure which links the flagellar filament to the drive apparatus in the basal body.</text>
</comment>
<evidence type="ECO:0000256" key="3">
    <source>
        <dbReference type="ARBA" id="ARBA00019015"/>
    </source>
</evidence>
<dbReference type="Proteomes" id="UP001161389">
    <property type="component" value="Unassembled WGS sequence"/>
</dbReference>
<comment type="subcellular location">
    <subcellularLocation>
        <location evidence="1 5">Bacterial flagellum basal body</location>
    </subcellularLocation>
</comment>
<comment type="caution">
    <text evidence="11">The sequence shown here is derived from an EMBL/GenBank/DDBJ whole genome shotgun (WGS) entry which is preliminary data.</text>
</comment>
<dbReference type="Pfam" id="PF06429">
    <property type="entry name" value="Flg_bbr_C"/>
    <property type="match status" value="1"/>
</dbReference>
<sequence>MSVRPMSEAREDNDMSFGVGLTGLKGAQTDLDVTGHNIANAGTVGFKQSRVEFGDLYAANVSGNFSAGQGVAINQVSQQFNQGDITFTENNLDLAINGEGFFVVQNTLGEQFYTRSGMFGLDNEGFIVTNTGERVQGFGVPEELQLQPQPNPARPLGDIQVDDADMAPNRTTDVETDFNLDARVEYATGGLPASTNGTGVSVPQVGTTNGYSATTTTSTVQIVNASFTPNQVVSDLSWTANDSAYDIATAISQVDGATASASTTTQIDAGILTATDVVLNGNLLTSTATGTNTGAALAAEISSLANFSASFDATTNTLTVVNDLGFDVQLDSAAGTFGVTGVANGVAQGTATAGAGTTVTTGGYVDVTLDPGLYIVNNDSTTAPNDVVFGATPTNDTSVIRPFSPTDSESYNHTTSVTIYDSLGNPHVMTQYFVKEPPTLTATNENTWTMYVLVDGYQIGDPNPAYDSTQPESLTNSPNLPLSQQIVFDNSGQIASTNPSTPLLVDDWQPRNAAGNPNGADGPTSGAQPTVPPTSSNFLIDVTGSTQHASQFAINGLAQDGFSTGTLVGLDVGTDGQVVGRYTNGETRTFAYVAMANFTNEQGLVPVGDTMWRGSTAAGEAVINLPGTAALGRIQSAALESSNVDLSDELVGLIIAQRNYQANAKTIETENTISQTILNI</sequence>
<dbReference type="GO" id="GO:0009425">
    <property type="term" value="C:bacterial-type flagellum basal body"/>
    <property type="evidence" value="ECO:0007669"/>
    <property type="project" value="UniProtKB-SubCell"/>
</dbReference>
<dbReference type="AlphaFoldDB" id="A0AA37SBL0"/>
<evidence type="ECO:0000256" key="1">
    <source>
        <dbReference type="ARBA" id="ARBA00004117"/>
    </source>
</evidence>
<dbReference type="InterPro" id="IPR037925">
    <property type="entry name" value="FlgE/F/G-like"/>
</dbReference>
<dbReference type="InterPro" id="IPR001444">
    <property type="entry name" value="Flag_bb_rod_N"/>
</dbReference>
<evidence type="ECO:0000256" key="2">
    <source>
        <dbReference type="ARBA" id="ARBA00009677"/>
    </source>
</evidence>
<name>A0AA37SBL0_9GAMM</name>
<dbReference type="InterPro" id="IPR020013">
    <property type="entry name" value="Flagellar_FlgE/F/G"/>
</dbReference>
<feature type="domain" description="Flagellar hook protein FlgE/F/G-like D1" evidence="10">
    <location>
        <begin position="95"/>
        <end position="163"/>
    </location>
</feature>
<dbReference type="InterPro" id="IPR037058">
    <property type="entry name" value="Falgellar_hook_FlgE_sf"/>
</dbReference>
<accession>A0AA37SBL0</accession>
<evidence type="ECO:0000259" key="7">
    <source>
        <dbReference type="Pfam" id="PF00460"/>
    </source>
</evidence>
<evidence type="ECO:0000259" key="9">
    <source>
        <dbReference type="Pfam" id="PF07559"/>
    </source>
</evidence>
<dbReference type="SUPFAM" id="SSF117143">
    <property type="entry name" value="Flagellar hook protein flgE"/>
    <property type="match status" value="1"/>
</dbReference>
<evidence type="ECO:0000313" key="12">
    <source>
        <dbReference type="Proteomes" id="UP001161389"/>
    </source>
</evidence>
<evidence type="ECO:0000313" key="11">
    <source>
        <dbReference type="EMBL" id="GLQ32214.1"/>
    </source>
</evidence>
<protein>
    <recommendedName>
        <fullName evidence="3 5">Flagellar hook protein FlgE</fullName>
    </recommendedName>
</protein>
<evidence type="ECO:0000256" key="5">
    <source>
        <dbReference type="RuleBase" id="RU362116"/>
    </source>
</evidence>
<dbReference type="EMBL" id="BSNM01000015">
    <property type="protein sequence ID" value="GLQ32214.1"/>
    <property type="molecule type" value="Genomic_DNA"/>
</dbReference>
<dbReference type="GO" id="GO:0071978">
    <property type="term" value="P:bacterial-type flagellum-dependent swarming motility"/>
    <property type="evidence" value="ECO:0007669"/>
    <property type="project" value="TreeGrafter"/>
</dbReference>
<evidence type="ECO:0000259" key="10">
    <source>
        <dbReference type="Pfam" id="PF22692"/>
    </source>
</evidence>
<feature type="compositionally biased region" description="Polar residues" evidence="6">
    <location>
        <begin position="525"/>
        <end position="536"/>
    </location>
</feature>
<feature type="domain" description="Flagellar basal-body/hook protein C-terminal" evidence="8">
    <location>
        <begin position="635"/>
        <end position="680"/>
    </location>
</feature>
<comment type="similarity">
    <text evidence="2 5">Belongs to the flagella basal body rod proteins family.</text>
</comment>
<evidence type="ECO:0000259" key="8">
    <source>
        <dbReference type="Pfam" id="PF06429"/>
    </source>
</evidence>
<keyword evidence="4 5" id="KW-0975">Bacterial flagellum</keyword>
<dbReference type="Pfam" id="PF07559">
    <property type="entry name" value="FlgE_D2"/>
    <property type="match status" value="1"/>
</dbReference>
<dbReference type="PANTHER" id="PTHR30435">
    <property type="entry name" value="FLAGELLAR PROTEIN"/>
    <property type="match status" value="1"/>
</dbReference>
<organism evidence="11 12">
    <name type="scientific">Litoribrevibacter albus</name>
    <dbReference type="NCBI Taxonomy" id="1473156"/>
    <lineage>
        <taxon>Bacteria</taxon>
        <taxon>Pseudomonadati</taxon>
        <taxon>Pseudomonadota</taxon>
        <taxon>Gammaproteobacteria</taxon>
        <taxon>Oceanospirillales</taxon>
        <taxon>Oceanospirillaceae</taxon>
        <taxon>Litoribrevibacter</taxon>
    </lineage>
</organism>
<feature type="domain" description="Flagellar hook protein FlgE D2" evidence="9">
    <location>
        <begin position="397"/>
        <end position="562"/>
    </location>
</feature>
<evidence type="ECO:0000256" key="6">
    <source>
        <dbReference type="SAM" id="MobiDB-lite"/>
    </source>
</evidence>
<dbReference type="Pfam" id="PF00460">
    <property type="entry name" value="Flg_bb_rod"/>
    <property type="match status" value="1"/>
</dbReference>
<dbReference type="InterPro" id="IPR010930">
    <property type="entry name" value="Flg_bb/hook_C_dom"/>
</dbReference>
<dbReference type="InterPro" id="IPR011491">
    <property type="entry name" value="FlgE_D2"/>
</dbReference>
<evidence type="ECO:0000256" key="4">
    <source>
        <dbReference type="ARBA" id="ARBA00023143"/>
    </source>
</evidence>
<reference evidence="11" key="2">
    <citation type="submission" date="2023-01" db="EMBL/GenBank/DDBJ databases">
        <title>Draft genome sequence of Litoribrevibacter albus strain NBRC 110071.</title>
        <authorList>
            <person name="Sun Q."/>
            <person name="Mori K."/>
        </authorList>
    </citation>
    <scope>NUCLEOTIDE SEQUENCE</scope>
    <source>
        <strain evidence="11">NBRC 110071</strain>
    </source>
</reference>
<dbReference type="GO" id="GO:0009424">
    <property type="term" value="C:bacterial-type flagellum hook"/>
    <property type="evidence" value="ECO:0007669"/>
    <property type="project" value="TreeGrafter"/>
</dbReference>
<keyword evidence="12" id="KW-1185">Reference proteome</keyword>
<dbReference type="InterPro" id="IPR053967">
    <property type="entry name" value="LlgE_F_G-like_D1"/>
</dbReference>
<dbReference type="Gene3D" id="2.60.98.20">
    <property type="entry name" value="Flagellar hook protein FlgE"/>
    <property type="match status" value="1"/>
</dbReference>
<feature type="domain" description="Flagellar basal body rod protein N-terminal" evidence="7">
    <location>
        <begin position="19"/>
        <end position="47"/>
    </location>
</feature>
<dbReference type="PANTHER" id="PTHR30435:SF1">
    <property type="entry name" value="FLAGELLAR HOOK PROTEIN FLGE"/>
    <property type="match status" value="1"/>
</dbReference>